<proteinExistence type="predicted"/>
<dbReference type="AlphaFoldDB" id="A0A1W2AVI9"/>
<dbReference type="STRING" id="151894.SAMN04488524_1695"/>
<accession>A0A1W2AVI9</accession>
<evidence type="ECO:0000313" key="2">
    <source>
        <dbReference type="Proteomes" id="UP000192756"/>
    </source>
</evidence>
<reference evidence="2" key="1">
    <citation type="submission" date="2017-04" db="EMBL/GenBank/DDBJ databases">
        <authorList>
            <person name="Varghese N."/>
            <person name="Submissions S."/>
        </authorList>
    </citation>
    <scope>NUCLEOTIDE SEQUENCE [LARGE SCALE GENOMIC DNA]</scope>
    <source>
        <strain evidence="2">DSM 12126</strain>
    </source>
</reference>
<dbReference type="Proteomes" id="UP000192756">
    <property type="component" value="Unassembled WGS sequence"/>
</dbReference>
<organism evidence="1 2">
    <name type="scientific">Pedobacter africanus</name>
    <dbReference type="NCBI Taxonomy" id="151894"/>
    <lineage>
        <taxon>Bacteria</taxon>
        <taxon>Pseudomonadati</taxon>
        <taxon>Bacteroidota</taxon>
        <taxon>Sphingobacteriia</taxon>
        <taxon>Sphingobacteriales</taxon>
        <taxon>Sphingobacteriaceae</taxon>
        <taxon>Pedobacter</taxon>
    </lineage>
</organism>
<name>A0A1W2AVI9_9SPHI</name>
<keyword evidence="2" id="KW-1185">Reference proteome</keyword>
<protein>
    <submittedName>
        <fullName evidence="1">Uncharacterized protein</fullName>
    </submittedName>
</protein>
<dbReference type="SUPFAM" id="SSF49344">
    <property type="entry name" value="CBD9-like"/>
    <property type="match status" value="1"/>
</dbReference>
<dbReference type="OrthoDB" id="1523672at2"/>
<dbReference type="RefSeq" id="WP_084237899.1">
    <property type="nucleotide sequence ID" value="NZ_FWXT01000001.1"/>
</dbReference>
<dbReference type="EMBL" id="FWXT01000001">
    <property type="protein sequence ID" value="SMC64705.1"/>
    <property type="molecule type" value="Genomic_DNA"/>
</dbReference>
<sequence length="226" mass="25647">MTYKILIAVVFLVYCNGIKAQHMQQAVVPKWLSNVKIDGKLDEWAELKYEKQNNLWFALANSDKYLYLAIKRDKNLSKVDRGGINFTLSTDKKDKISFTYPVLLSSKPDFDVIRPQGISIIPDSIISVYNEHGIKAALVKETGVNGLVYNIEFAIPLKLIRENLPDYDNQVLHYAIILNGSSNTKAAALLMSSSIEAPTPELREKVIDLYTRTEFKGTYNMVRKPE</sequence>
<evidence type="ECO:0000313" key="1">
    <source>
        <dbReference type="EMBL" id="SMC64705.1"/>
    </source>
</evidence>
<gene>
    <name evidence="1" type="ORF">SAMN04488524_1695</name>
</gene>